<feature type="domain" description="VOC" evidence="1">
    <location>
        <begin position="2"/>
        <end position="118"/>
    </location>
</feature>
<keyword evidence="3" id="KW-1185">Reference proteome</keyword>
<sequence>MKWNWVTFQVNNLERSIQFYTEALKFEVASRFGSDDHQIVMLGKADEPKLELIWEKEKQLQGLGRGVSIGFEMDELDQLVQSLKGQGHSVEGPIAPNPHIRFFFVEDPDGYRIQLVEQKLSK</sequence>
<dbReference type="RefSeq" id="WP_163066843.1">
    <property type="nucleotide sequence ID" value="NZ_CP048649.1"/>
</dbReference>
<dbReference type="Pfam" id="PF00903">
    <property type="entry name" value="Glyoxalase"/>
    <property type="match status" value="1"/>
</dbReference>
<dbReference type="PANTHER" id="PTHR36113:SF3">
    <property type="entry name" value="SLL5075 PROTEIN"/>
    <property type="match status" value="1"/>
</dbReference>
<dbReference type="SUPFAM" id="SSF54593">
    <property type="entry name" value="Glyoxalase/Bleomycin resistance protein/Dihydroxybiphenyl dioxygenase"/>
    <property type="match status" value="1"/>
</dbReference>
<name>A0A858BW04_9FIRM</name>
<dbReference type="InterPro" id="IPR037523">
    <property type="entry name" value="VOC_core"/>
</dbReference>
<dbReference type="PROSITE" id="PS51819">
    <property type="entry name" value="VOC"/>
    <property type="match status" value="1"/>
</dbReference>
<dbReference type="EMBL" id="CP048649">
    <property type="protein sequence ID" value="QIB69602.1"/>
    <property type="molecule type" value="Genomic_DNA"/>
</dbReference>
<accession>A0A858BW04</accession>
<gene>
    <name evidence="2" type="ORF">Ami103574_09765</name>
</gene>
<dbReference type="InterPro" id="IPR029068">
    <property type="entry name" value="Glyas_Bleomycin-R_OHBP_Dase"/>
</dbReference>
<reference evidence="2 3" key="1">
    <citation type="submission" date="2020-02" db="EMBL/GenBank/DDBJ databases">
        <authorList>
            <person name="Kim Y.B."/>
            <person name="Roh S.W."/>
        </authorList>
    </citation>
    <scope>NUCLEOTIDE SEQUENCE [LARGE SCALE GENOMIC DNA]</scope>
    <source>
        <strain evidence="2 3">DSM 103574</strain>
    </source>
</reference>
<dbReference type="InterPro" id="IPR051332">
    <property type="entry name" value="Fosfomycin_Res_Enzymes"/>
</dbReference>
<evidence type="ECO:0000259" key="1">
    <source>
        <dbReference type="PROSITE" id="PS51819"/>
    </source>
</evidence>
<organism evidence="2 3">
    <name type="scientific">Aminipila butyrica</name>
    <dbReference type="NCBI Taxonomy" id="433296"/>
    <lineage>
        <taxon>Bacteria</taxon>
        <taxon>Bacillati</taxon>
        <taxon>Bacillota</taxon>
        <taxon>Clostridia</taxon>
        <taxon>Peptostreptococcales</taxon>
        <taxon>Anaerovoracaceae</taxon>
        <taxon>Aminipila</taxon>
    </lineage>
</organism>
<dbReference type="Gene3D" id="3.10.180.10">
    <property type="entry name" value="2,3-Dihydroxybiphenyl 1,2-Dioxygenase, domain 1"/>
    <property type="match status" value="1"/>
</dbReference>
<dbReference type="Proteomes" id="UP000466848">
    <property type="component" value="Chromosome"/>
</dbReference>
<proteinExistence type="predicted"/>
<dbReference type="CDD" id="cd06587">
    <property type="entry name" value="VOC"/>
    <property type="match status" value="1"/>
</dbReference>
<dbReference type="PANTHER" id="PTHR36113">
    <property type="entry name" value="LYASE, PUTATIVE-RELATED-RELATED"/>
    <property type="match status" value="1"/>
</dbReference>
<evidence type="ECO:0000313" key="2">
    <source>
        <dbReference type="EMBL" id="QIB69602.1"/>
    </source>
</evidence>
<dbReference type="AlphaFoldDB" id="A0A858BW04"/>
<protein>
    <submittedName>
        <fullName evidence="2">VOC family protein</fullName>
    </submittedName>
</protein>
<evidence type="ECO:0000313" key="3">
    <source>
        <dbReference type="Proteomes" id="UP000466848"/>
    </source>
</evidence>
<dbReference type="KEGG" id="abut:Ami103574_09765"/>
<dbReference type="InterPro" id="IPR004360">
    <property type="entry name" value="Glyas_Fos-R_dOase_dom"/>
</dbReference>